<accession>A0A4Z2FRB2</accession>
<evidence type="ECO:0000313" key="2">
    <source>
        <dbReference type="Proteomes" id="UP000314294"/>
    </source>
</evidence>
<sequence length="61" mass="6415">MNVTWEKRRRGTIVIALSHGGPSPSLAPPLGPCAVAVQHQNRGPVCPAEPTEDQCISAEAL</sequence>
<dbReference type="Proteomes" id="UP000314294">
    <property type="component" value="Unassembled WGS sequence"/>
</dbReference>
<evidence type="ECO:0000313" key="1">
    <source>
        <dbReference type="EMBL" id="TNN43698.1"/>
    </source>
</evidence>
<proteinExistence type="predicted"/>
<gene>
    <name evidence="1" type="ORF">EYF80_046115</name>
</gene>
<comment type="caution">
    <text evidence="1">The sequence shown here is derived from an EMBL/GenBank/DDBJ whole genome shotgun (WGS) entry which is preliminary data.</text>
</comment>
<name>A0A4Z2FRB2_9TELE</name>
<protein>
    <submittedName>
        <fullName evidence="1">Uncharacterized protein</fullName>
    </submittedName>
</protein>
<reference evidence="1 2" key="1">
    <citation type="submission" date="2019-03" db="EMBL/GenBank/DDBJ databases">
        <title>First draft genome of Liparis tanakae, snailfish: a comprehensive survey of snailfish specific genes.</title>
        <authorList>
            <person name="Kim W."/>
            <person name="Song I."/>
            <person name="Jeong J.-H."/>
            <person name="Kim D."/>
            <person name="Kim S."/>
            <person name="Ryu S."/>
            <person name="Song J.Y."/>
            <person name="Lee S.K."/>
        </authorList>
    </citation>
    <scope>NUCLEOTIDE SEQUENCE [LARGE SCALE GENOMIC DNA]</scope>
    <source>
        <tissue evidence="1">Muscle</tissue>
    </source>
</reference>
<dbReference type="AlphaFoldDB" id="A0A4Z2FRB2"/>
<keyword evidence="2" id="KW-1185">Reference proteome</keyword>
<organism evidence="1 2">
    <name type="scientific">Liparis tanakae</name>
    <name type="common">Tanaka's snailfish</name>
    <dbReference type="NCBI Taxonomy" id="230148"/>
    <lineage>
        <taxon>Eukaryota</taxon>
        <taxon>Metazoa</taxon>
        <taxon>Chordata</taxon>
        <taxon>Craniata</taxon>
        <taxon>Vertebrata</taxon>
        <taxon>Euteleostomi</taxon>
        <taxon>Actinopterygii</taxon>
        <taxon>Neopterygii</taxon>
        <taxon>Teleostei</taxon>
        <taxon>Neoteleostei</taxon>
        <taxon>Acanthomorphata</taxon>
        <taxon>Eupercaria</taxon>
        <taxon>Perciformes</taxon>
        <taxon>Cottioidei</taxon>
        <taxon>Cottales</taxon>
        <taxon>Liparidae</taxon>
        <taxon>Liparis</taxon>
    </lineage>
</organism>
<dbReference type="EMBL" id="SRLO01000950">
    <property type="protein sequence ID" value="TNN43698.1"/>
    <property type="molecule type" value="Genomic_DNA"/>
</dbReference>